<evidence type="ECO:0000313" key="1">
    <source>
        <dbReference type="EMBL" id="RKQ72124.1"/>
    </source>
</evidence>
<protein>
    <recommendedName>
        <fullName evidence="3">JmjC domain-containing protein</fullName>
    </recommendedName>
</protein>
<evidence type="ECO:0008006" key="3">
    <source>
        <dbReference type="Google" id="ProtNLM"/>
    </source>
</evidence>
<dbReference type="SUPFAM" id="SSF51197">
    <property type="entry name" value="Clavaminate synthase-like"/>
    <property type="match status" value="1"/>
</dbReference>
<comment type="caution">
    <text evidence="1">The sequence shown here is derived from an EMBL/GenBank/DDBJ whole genome shotgun (WGS) entry which is preliminary data.</text>
</comment>
<dbReference type="AlphaFoldDB" id="A0A420WM76"/>
<sequence>MVNMIANWTDDKTAKFQKEIFTFKHRLAETGLFTDEALIELLEKHPTDMLDVCTMGGAKDTLYPNKFRTGDFRDASGKVMLEAAKAGCIWINVRRAMNVHPEYKAVLDSMYGDLGALTGNTVFNAKGGILISSPIAKVPYHFDKTETLLWHVRGKKRVYIYPLTQEFISDEAHENAMTSYIDDDLPFHEHFNQSATVIDLEPNQSAVWPLHSPHRVDNQTFCVSVTTEYSTRESGMKNAAMITNSVLRHRLGMNPSYSRDGDITRKVKSVFGRVIKKAGILPDTTGVDLVTFKLDPNAPGYLVDTEPYERTF</sequence>
<organism evidence="1 2">
    <name type="scientific">Litorimonas taeanensis</name>
    <dbReference type="NCBI Taxonomy" id="568099"/>
    <lineage>
        <taxon>Bacteria</taxon>
        <taxon>Pseudomonadati</taxon>
        <taxon>Pseudomonadota</taxon>
        <taxon>Alphaproteobacteria</taxon>
        <taxon>Maricaulales</taxon>
        <taxon>Robiginitomaculaceae</taxon>
    </lineage>
</organism>
<dbReference type="Gene3D" id="2.60.120.650">
    <property type="entry name" value="Cupin"/>
    <property type="match status" value="1"/>
</dbReference>
<proteinExistence type="predicted"/>
<gene>
    <name evidence="1" type="ORF">DES40_1461</name>
</gene>
<dbReference type="RefSeq" id="WP_121100057.1">
    <property type="nucleotide sequence ID" value="NZ_RBII01000001.1"/>
</dbReference>
<evidence type="ECO:0000313" key="2">
    <source>
        <dbReference type="Proteomes" id="UP000282211"/>
    </source>
</evidence>
<name>A0A420WM76_9PROT</name>
<keyword evidence="2" id="KW-1185">Reference proteome</keyword>
<dbReference type="EMBL" id="RBII01000001">
    <property type="protein sequence ID" value="RKQ72124.1"/>
    <property type="molecule type" value="Genomic_DNA"/>
</dbReference>
<dbReference type="OrthoDB" id="7977346at2"/>
<accession>A0A420WM76</accession>
<dbReference type="Proteomes" id="UP000282211">
    <property type="component" value="Unassembled WGS sequence"/>
</dbReference>
<dbReference type="InParanoid" id="A0A420WM76"/>
<reference evidence="1 2" key="1">
    <citation type="submission" date="2018-10" db="EMBL/GenBank/DDBJ databases">
        <title>Genomic Encyclopedia of Type Strains, Phase IV (KMG-IV): sequencing the most valuable type-strain genomes for metagenomic binning, comparative biology and taxonomic classification.</title>
        <authorList>
            <person name="Goeker M."/>
        </authorList>
    </citation>
    <scope>NUCLEOTIDE SEQUENCE [LARGE SCALE GENOMIC DNA]</scope>
    <source>
        <strain evidence="1 2">DSM 22008</strain>
    </source>
</reference>